<dbReference type="EMBL" id="JBHUMA010000004">
    <property type="protein sequence ID" value="MFD2597869.1"/>
    <property type="molecule type" value="Genomic_DNA"/>
</dbReference>
<feature type="transmembrane region" description="Helical" evidence="1">
    <location>
        <begin position="235"/>
        <end position="257"/>
    </location>
</feature>
<dbReference type="NCBIfam" id="TIGR02046">
    <property type="entry name" value="sdhC_b558_fam"/>
    <property type="match status" value="1"/>
</dbReference>
<evidence type="ECO:0000256" key="1">
    <source>
        <dbReference type="SAM" id="Phobius"/>
    </source>
</evidence>
<reference evidence="3" key="1">
    <citation type="journal article" date="2019" name="Int. J. Syst. Evol. Microbiol.">
        <title>The Global Catalogue of Microorganisms (GCM) 10K type strain sequencing project: providing services to taxonomists for standard genome sequencing and annotation.</title>
        <authorList>
            <consortium name="The Broad Institute Genomics Platform"/>
            <consortium name="The Broad Institute Genome Sequencing Center for Infectious Disease"/>
            <person name="Wu L."/>
            <person name="Ma J."/>
        </authorList>
    </citation>
    <scope>NUCLEOTIDE SEQUENCE [LARGE SCALE GENOMIC DNA]</scope>
    <source>
        <strain evidence="3">KCTC 42248</strain>
    </source>
</reference>
<sequence length="259" mass="29567">MSKSKPMLTSSLGKKLVMSLTGLFLCIFLIVHLIGNLQLFSDDLGYSFNNYAYFMTHFAPIKVTSYLLYASIIIHAIYALILTIKNKSARPVPYEQTDGKANSPWNSRNMGILGTVLLVFIATHMQNFWFQYKFGTTPYVEYRTDVETGDRQTDLFDTTPDSYTGYTKFTENGIEVIQSKDLYKQVEETFKNPFIVAFYVIAMAALSFHLIHGFQSAFQTLGFNHRRYIGALRAIGVWGFGVVIPVVFALMPLYFYFVK</sequence>
<keyword evidence="1" id="KW-0812">Transmembrane</keyword>
<dbReference type="SUPFAM" id="SSF81343">
    <property type="entry name" value="Fumarate reductase respiratory complex transmembrane subunits"/>
    <property type="match status" value="1"/>
</dbReference>
<accession>A0ABW5NIK7</accession>
<comment type="caution">
    <text evidence="2">The sequence shown here is derived from an EMBL/GenBank/DDBJ whole genome shotgun (WGS) entry which is preliminary data.</text>
</comment>
<dbReference type="Gene3D" id="1.20.1300.10">
    <property type="entry name" value="Fumarate reductase/succinate dehydrogenase, transmembrane subunit"/>
    <property type="match status" value="1"/>
</dbReference>
<dbReference type="InterPro" id="IPR034804">
    <property type="entry name" value="SQR/QFR_C/D"/>
</dbReference>
<feature type="transmembrane region" description="Helical" evidence="1">
    <location>
        <begin position="110"/>
        <end position="130"/>
    </location>
</feature>
<feature type="transmembrane region" description="Helical" evidence="1">
    <location>
        <begin position="194"/>
        <end position="214"/>
    </location>
</feature>
<evidence type="ECO:0000313" key="2">
    <source>
        <dbReference type="EMBL" id="MFD2597869.1"/>
    </source>
</evidence>
<keyword evidence="1" id="KW-1133">Transmembrane helix</keyword>
<proteinExistence type="predicted"/>
<protein>
    <submittedName>
        <fullName evidence="2">Succinate dehydrogenase cytochrome b subunit</fullName>
    </submittedName>
</protein>
<dbReference type="Proteomes" id="UP001597393">
    <property type="component" value="Unassembled WGS sequence"/>
</dbReference>
<dbReference type="InterPro" id="IPR011138">
    <property type="entry name" value="Cytochrome_b-558"/>
</dbReference>
<evidence type="ECO:0000313" key="3">
    <source>
        <dbReference type="Proteomes" id="UP001597393"/>
    </source>
</evidence>
<keyword evidence="3" id="KW-1185">Reference proteome</keyword>
<dbReference type="CDD" id="cd03498">
    <property type="entry name" value="SQR_TypeB_2_TM"/>
    <property type="match status" value="1"/>
</dbReference>
<organism evidence="2 3">
    <name type="scientific">Sphingobacterium corticis</name>
    <dbReference type="NCBI Taxonomy" id="1812823"/>
    <lineage>
        <taxon>Bacteria</taxon>
        <taxon>Pseudomonadati</taxon>
        <taxon>Bacteroidota</taxon>
        <taxon>Sphingobacteriia</taxon>
        <taxon>Sphingobacteriales</taxon>
        <taxon>Sphingobacteriaceae</taxon>
        <taxon>Sphingobacterium</taxon>
    </lineage>
</organism>
<feature type="transmembrane region" description="Helical" evidence="1">
    <location>
        <begin position="63"/>
        <end position="84"/>
    </location>
</feature>
<gene>
    <name evidence="2" type="ORF">ACFSQ3_02810</name>
</gene>
<dbReference type="RefSeq" id="WP_380867302.1">
    <property type="nucleotide sequence ID" value="NZ_JBHUMA010000004.1"/>
</dbReference>
<name>A0ABW5NIK7_9SPHI</name>
<keyword evidence="1" id="KW-0472">Membrane</keyword>